<evidence type="ECO:0000259" key="1">
    <source>
        <dbReference type="PROSITE" id="PS50878"/>
    </source>
</evidence>
<name>A0ABQ5GIN2_9ASTR</name>
<accession>A0ABQ5GIN2</accession>
<gene>
    <name evidence="2" type="ORF">Tco_1041796</name>
</gene>
<protein>
    <submittedName>
        <fullName evidence="2">RNA-directed DNA polymerase, eukaryota</fullName>
    </submittedName>
</protein>
<dbReference type="Gene3D" id="3.60.10.10">
    <property type="entry name" value="Endonuclease/exonuclease/phosphatase"/>
    <property type="match status" value="1"/>
</dbReference>
<dbReference type="SUPFAM" id="SSF56672">
    <property type="entry name" value="DNA/RNA polymerases"/>
    <property type="match status" value="1"/>
</dbReference>
<dbReference type="CDD" id="cd01650">
    <property type="entry name" value="RT_nLTR_like"/>
    <property type="match status" value="1"/>
</dbReference>
<dbReference type="InterPro" id="IPR043502">
    <property type="entry name" value="DNA/RNA_pol_sf"/>
</dbReference>
<feature type="domain" description="Reverse transcriptase" evidence="1">
    <location>
        <begin position="437"/>
        <end position="714"/>
    </location>
</feature>
<proteinExistence type="predicted"/>
<dbReference type="GO" id="GO:0003964">
    <property type="term" value="F:RNA-directed DNA polymerase activity"/>
    <property type="evidence" value="ECO:0007669"/>
    <property type="project" value="UniProtKB-KW"/>
</dbReference>
<evidence type="ECO:0000313" key="3">
    <source>
        <dbReference type="Proteomes" id="UP001151760"/>
    </source>
</evidence>
<dbReference type="InterPro" id="IPR000477">
    <property type="entry name" value="RT_dom"/>
</dbReference>
<reference evidence="2" key="2">
    <citation type="submission" date="2022-01" db="EMBL/GenBank/DDBJ databases">
        <authorList>
            <person name="Yamashiro T."/>
            <person name="Shiraishi A."/>
            <person name="Satake H."/>
            <person name="Nakayama K."/>
        </authorList>
    </citation>
    <scope>NUCLEOTIDE SEQUENCE</scope>
</reference>
<keyword evidence="2" id="KW-0695">RNA-directed DNA polymerase</keyword>
<dbReference type="PANTHER" id="PTHR33116">
    <property type="entry name" value="REVERSE TRANSCRIPTASE ZINC-BINDING DOMAIN-CONTAINING PROTEIN-RELATED-RELATED"/>
    <property type="match status" value="1"/>
</dbReference>
<comment type="caution">
    <text evidence="2">The sequence shown here is derived from an EMBL/GenBank/DDBJ whole genome shotgun (WGS) entry which is preliminary data.</text>
</comment>
<organism evidence="2 3">
    <name type="scientific">Tanacetum coccineum</name>
    <dbReference type="NCBI Taxonomy" id="301880"/>
    <lineage>
        <taxon>Eukaryota</taxon>
        <taxon>Viridiplantae</taxon>
        <taxon>Streptophyta</taxon>
        <taxon>Embryophyta</taxon>
        <taxon>Tracheophyta</taxon>
        <taxon>Spermatophyta</taxon>
        <taxon>Magnoliopsida</taxon>
        <taxon>eudicotyledons</taxon>
        <taxon>Gunneridae</taxon>
        <taxon>Pentapetalae</taxon>
        <taxon>asterids</taxon>
        <taxon>campanulids</taxon>
        <taxon>Asterales</taxon>
        <taxon>Asteraceae</taxon>
        <taxon>Asteroideae</taxon>
        <taxon>Anthemideae</taxon>
        <taxon>Anthemidinae</taxon>
        <taxon>Tanacetum</taxon>
    </lineage>
</organism>
<dbReference type="InterPro" id="IPR026960">
    <property type="entry name" value="RVT-Znf"/>
</dbReference>
<dbReference type="Proteomes" id="UP001151760">
    <property type="component" value="Unassembled WGS sequence"/>
</dbReference>
<dbReference type="EMBL" id="BQNB010018497">
    <property type="protein sequence ID" value="GJT75071.1"/>
    <property type="molecule type" value="Genomic_DNA"/>
</dbReference>
<reference evidence="2" key="1">
    <citation type="journal article" date="2022" name="Int. J. Mol. Sci.">
        <title>Draft Genome of Tanacetum Coccineum: Genomic Comparison of Closely Related Tanacetum-Family Plants.</title>
        <authorList>
            <person name="Yamashiro T."/>
            <person name="Shiraishi A."/>
            <person name="Nakayama K."/>
            <person name="Satake H."/>
        </authorList>
    </citation>
    <scope>NUCLEOTIDE SEQUENCE</scope>
</reference>
<dbReference type="PROSITE" id="PS50878">
    <property type="entry name" value="RT_POL"/>
    <property type="match status" value="1"/>
</dbReference>
<dbReference type="Pfam" id="PF13966">
    <property type="entry name" value="zf-RVT"/>
    <property type="match status" value="1"/>
</dbReference>
<dbReference type="InterPro" id="IPR036691">
    <property type="entry name" value="Endo/exonu/phosph_ase_sf"/>
</dbReference>
<sequence length="1056" mass="120660">MDVKFLWGNSNYQFISSDSNGSSGGILCVWEASVFKKDNATVSDNFIAIYGTWLPSNSKILFVVVYAPQQLSMKRSLWDYIASLLRRWNGESIVMGDFNDVRCKEERLGSLFNPLGARLFNKFIKSSGLVEVKLEGYSFTWSHPSASKMSKLDRFLVTEGMLLVFPSMSVICLDRHLSDHRPILLHEVYTDYGPTPFRFYLSWFRLNGFDDMVKQAWQSFSHSDSNGMIRFKKKLQALKPIIRCWVKDRKSQQFGAKNDIVRELGDIDKILDHGNAFDTVLFKRMELMRQLHNLNQVVSRDAAQKSKIKWAIEGDENSKFFHGIINKKRSYLSIRGVFVDGIWCTDPVKVKDTFKDHFQARFEQPSPNRFKLSSPFTKRLSPDQVVDMDSNVSPNEIRRAVWDCGDNKSPGPDGFSFEFFRKYWSFIGPDFCCAVEHFFEHGSFSKGCNSSFIALIPKVSDAKFVSDFRPISLIGCVYKVVTKILANRLASIISDLVSDTQSAFVAKRNILDGPFILNELLSWCKKSKKQAMFFKVDFAKAYDSVRWDYLLDVLHAFGFGPKWCRWIRGTFSSAKASVLVNGSPTSEFSFWRGLKQGDPLSPFLFILIMESLHISFSRASSDGFFKGIQIKGSITISHLFYADDAMFIGEWSDSNLKNVVKILNCFYYASGLKINIDKSQLLGVGVPRSTVAQAAVEIGCMVLNHQFRYLGVMVGEPMSRRSAWDDTVNKIRSRLSNWKVKTLSIGGRLTLLKSVLGASPLYYMSIFKTPKGVLKEMEAIRSKFFNGADTSERKITWIAWQKALASKIHGGLGISSFYALNRALLLKWVWRFISHDGSLWSKVIQAIYGASFELHSSKQVSLWCSILRKVQSLKAKGFDFISHCKKRVGDGLSTRFWLDIWVSEIPLSERFPRLFMLDVEKEVSVAAKLGSVSIDVSFRRGVRDGVERQQWDDLQSLMQSVFLSSSGDRWICDFSGDGKFRVKEVHNFIDDLFLLSHPEVTRWVKCIPKKINIFVWRARRDCLPTRQNLIRRGVVLESDVCPLCEDSVEESQHVFF</sequence>
<evidence type="ECO:0000313" key="2">
    <source>
        <dbReference type="EMBL" id="GJT75071.1"/>
    </source>
</evidence>
<keyword evidence="3" id="KW-1185">Reference proteome</keyword>
<dbReference type="PANTHER" id="PTHR33116:SF77">
    <property type="entry name" value="RNA-DIRECTED DNA POLYMERASE"/>
    <property type="match status" value="1"/>
</dbReference>
<keyword evidence="2" id="KW-0548">Nucleotidyltransferase</keyword>
<keyword evidence="2" id="KW-0808">Transferase</keyword>
<dbReference type="Pfam" id="PF00078">
    <property type="entry name" value="RVT_1"/>
    <property type="match status" value="1"/>
</dbReference>
<dbReference type="SUPFAM" id="SSF56219">
    <property type="entry name" value="DNase I-like"/>
    <property type="match status" value="1"/>
</dbReference>